<protein>
    <submittedName>
        <fullName evidence="1">Bacteriophage protein</fullName>
    </submittedName>
</protein>
<reference evidence="1" key="2">
    <citation type="submission" date="2007-05" db="EMBL/GenBank/DDBJ databases">
        <title>Genome sequence of Fusobacterium nucleatum subspecies polymorphum - a genetically tractable Fusobacterium.</title>
        <authorList>
            <person name="Karpathy S.E."/>
            <person name="Xiang Q."/>
            <person name="Gioia J."/>
            <person name="Jiang H."/>
            <person name="Liu Y."/>
            <person name="Petrosino J.F."/>
            <person name="Yerrapragada S."/>
            <person name="Fox G.E."/>
            <person name="Kinder Haake S."/>
            <person name="Weinstock G.M."/>
            <person name="Highlander S.K."/>
        </authorList>
    </citation>
    <scope>NUCLEOTIDE SEQUENCE [LARGE SCALE GENOMIC DNA]</scope>
    <source>
        <strain evidence="1">ATCC 10953</strain>
    </source>
</reference>
<proteinExistence type="predicted"/>
<evidence type="ECO:0000313" key="1">
    <source>
        <dbReference type="EMBL" id="EDK89456.1"/>
    </source>
</evidence>
<gene>
    <name evidence="1" type="ORF">FNP_1683</name>
</gene>
<reference evidence="1" key="1">
    <citation type="submission" date="2006-07" db="EMBL/GenBank/DDBJ databases">
        <authorList>
            <person name="Qin X."/>
            <person name="Weinstock G.M."/>
        </authorList>
    </citation>
    <scope>NUCLEOTIDE SEQUENCE [LARGE SCALE GENOMIC DNA]</scope>
    <source>
        <strain evidence="1">ATCC 10953</strain>
    </source>
</reference>
<dbReference type="HOGENOM" id="CLU_108879_1_0_0"/>
<dbReference type="AlphaFoldDB" id="A5TX31"/>
<dbReference type="RefSeq" id="WP_005898264.1">
    <property type="nucleotide sequence ID" value="NZ_CM000440.1"/>
</dbReference>
<dbReference type="eggNOG" id="ENOG50334K9">
    <property type="taxonomic scope" value="Bacteria"/>
</dbReference>
<dbReference type="GeneID" id="45635638"/>
<organism evidence="1">
    <name type="scientific">Fusobacterium polymorphum ATCC 10953</name>
    <dbReference type="NCBI Taxonomy" id="393480"/>
    <lineage>
        <taxon>Bacteria</taxon>
        <taxon>Fusobacteriati</taxon>
        <taxon>Fusobacteriota</taxon>
        <taxon>Fusobacteriia</taxon>
        <taxon>Fusobacteriales</taxon>
        <taxon>Fusobacteriaceae</taxon>
        <taxon>Fusobacterium</taxon>
    </lineage>
</organism>
<dbReference type="EMBL" id="CM000440">
    <property type="protein sequence ID" value="EDK89456.1"/>
    <property type="molecule type" value="Genomic_DNA"/>
</dbReference>
<accession>A5TX31</accession>
<sequence length="136" mass="15980">MLMKLCARCGKKTPSNAKCDCVKDRHKIYNREFRDKKSAEFYNSKEWKTLTAICKTKANGLDLYEYVLNNNIVKGELSHHIEEITDNKSRALDIGNLIWISNKTHNYIHSQYNKSAEDKKEMQNKLFEILNICYNN</sequence>
<dbReference type="Proteomes" id="UP000001921">
    <property type="component" value="Chromosome"/>
</dbReference>
<name>A5TX31_FUSNP</name>